<keyword evidence="3" id="KW-1185">Reference proteome</keyword>
<dbReference type="RefSeq" id="WP_049642658.1">
    <property type="nucleotide sequence ID" value="NZ_LFTY01000002.1"/>
</dbReference>
<dbReference type="STRING" id="1675527.AIOL_001797"/>
<name>A0A0J9E283_9RHOB</name>
<dbReference type="EMBL" id="LFTY01000002">
    <property type="protein sequence ID" value="KMW56840.1"/>
    <property type="molecule type" value="Genomic_DNA"/>
</dbReference>
<keyword evidence="2" id="KW-0449">Lipoprotein</keyword>
<dbReference type="PATRIC" id="fig|1675527.3.peg.1891"/>
<evidence type="ECO:0000313" key="3">
    <source>
        <dbReference type="Proteomes" id="UP000037178"/>
    </source>
</evidence>
<dbReference type="Proteomes" id="UP000037178">
    <property type="component" value="Unassembled WGS sequence"/>
</dbReference>
<reference evidence="2 3" key="1">
    <citation type="submission" date="2015-06" db="EMBL/GenBank/DDBJ databases">
        <title>Draft genome sequence of an Alphaproteobacteria species associated to the Mediterranean sponge Oscarella lobularis.</title>
        <authorList>
            <person name="Jourda C."/>
            <person name="Santini S."/>
            <person name="Claverie J.-M."/>
        </authorList>
    </citation>
    <scope>NUCLEOTIDE SEQUENCE [LARGE SCALE GENOMIC DNA]</scope>
    <source>
        <strain evidence="2">IGS</strain>
    </source>
</reference>
<accession>A0A0J9E283</accession>
<sequence length="398" mass="43721">MTEYLVTTRNITGSAGQRQFGPRKAGPYFLATEPGDRFFDPDKREKGPGRRLRWGRRVVADAQARWAAAQDAAPPVGMEHEGDIVVFVHGFNIDAQDCFEAHRNLAATIRNNGFAEAVFVSFSWPANGEVFDYYEDDQDARGSALDLVSSARAVFAQLSTPECRVRVHVMAHSMGSLVVREALRDAPGSRVARQSAWGIANLITFGADISTRSVRRSEGASILEKSQRWTNYFNRHDGVLATSNAKRFLSAPRLGRHGVPRERRDEIADVDMTARWEAVQGDYPVDTIERISASHNFYFTDQRFGEDAAATLRGLRDRHMIASRAPQMVDGRFEMRAWLGADQITPGPVPRLEGAGVGGWADPSRWGAGPVRGGQARSPRLKSAHGTVFPDAAGVAGA</sequence>
<dbReference type="SUPFAM" id="SSF53474">
    <property type="entry name" value="alpha/beta-Hydrolases"/>
    <property type="match status" value="1"/>
</dbReference>
<dbReference type="OrthoDB" id="9797755at2"/>
<evidence type="ECO:0000256" key="1">
    <source>
        <dbReference type="SAM" id="MobiDB-lite"/>
    </source>
</evidence>
<evidence type="ECO:0000313" key="2">
    <source>
        <dbReference type="EMBL" id="KMW56840.1"/>
    </source>
</evidence>
<organism evidence="2 3">
    <name type="scientific">Candidatus Rhodobacter oscarellae</name>
    <dbReference type="NCBI Taxonomy" id="1675527"/>
    <lineage>
        <taxon>Bacteria</taxon>
        <taxon>Pseudomonadati</taxon>
        <taxon>Pseudomonadota</taxon>
        <taxon>Alphaproteobacteria</taxon>
        <taxon>Rhodobacterales</taxon>
        <taxon>Rhodobacter group</taxon>
        <taxon>Rhodobacter</taxon>
    </lineage>
</organism>
<feature type="region of interest" description="Disordered" evidence="1">
    <location>
        <begin position="356"/>
        <end position="385"/>
    </location>
</feature>
<dbReference type="InterPro" id="IPR010297">
    <property type="entry name" value="DUF900_hydrolase"/>
</dbReference>
<dbReference type="InterPro" id="IPR029058">
    <property type="entry name" value="AB_hydrolase_fold"/>
</dbReference>
<dbReference type="Gene3D" id="3.40.50.1820">
    <property type="entry name" value="alpha/beta hydrolase"/>
    <property type="match status" value="1"/>
</dbReference>
<proteinExistence type="predicted"/>
<dbReference type="Pfam" id="PF05990">
    <property type="entry name" value="DUF900"/>
    <property type="match status" value="1"/>
</dbReference>
<gene>
    <name evidence="2" type="ORF">AIOL_001797</name>
</gene>
<protein>
    <submittedName>
        <fullName evidence="2">Putative lipoprotein</fullName>
    </submittedName>
</protein>
<dbReference type="AlphaFoldDB" id="A0A0J9E283"/>
<comment type="caution">
    <text evidence="2">The sequence shown here is derived from an EMBL/GenBank/DDBJ whole genome shotgun (WGS) entry which is preliminary data.</text>
</comment>